<dbReference type="AlphaFoldDB" id="A0A7W7KFQ4"/>
<gene>
    <name evidence="1" type="ORF">HNP46_000456</name>
</gene>
<sequence>MNASEFSRQVQQERARYGRGRIGVREDDIFCIDRVIAEDLPYIFARAVMYGDEELARVIWGRRGPFKAVIQIPPGPYTRYEIVGEEKTVPLDTAGFNLGKGIGHYLSMLGTADQADSLFSLMLESGLLGESDGGDALSLLLEPDRISETSIHFVKSGPACVEEEIPFLRGGVLEAPELAIAIGELIDSRAFKRAYEQTICWATPDMVELFPNHLRPFKAVQKMSYNQMERNDSTPNSEEDRLRDARIQPLDEFTAQNLWRVRSNSSSVSVESSNEAEWPLTVRSLNVSVLPSNRLNVEDGMLLAMQASLAVRRGFGFTGGKVLCAVSAEFLNSFPSTKPSEGKLDAMRGKLKQYFPLCLVHQHYGQARAVSALLMPISNESYLGRNLASDSAKSPDFAARLRRYLPAKLLGTFIENSFNGEGEHNRMLPLHFEGLRELGFADQPVKAKIDYEDLEAMELKGIMIAAGSSICGVKIPAEVNSELGADTARHAFYSRILSISAGPITLNNVPSDKPVRDVLKELKKFSLKPGQTDSVCVHIALLKHRGVDALVKDLKTSADWKVMFKVFSHEAMRDYMHLAPNEVMTREMSGVLEL</sequence>
<name>A0A7W7KFQ4_PSENT</name>
<reference evidence="1 2" key="1">
    <citation type="submission" date="2020-08" db="EMBL/GenBank/DDBJ databases">
        <title>Functional genomics of gut bacteria from endangered species of beetles.</title>
        <authorList>
            <person name="Carlos-Shanley C."/>
        </authorList>
    </citation>
    <scope>NUCLEOTIDE SEQUENCE [LARGE SCALE GENOMIC DNA]</scope>
    <source>
        <strain evidence="1 2">S00179</strain>
    </source>
</reference>
<comment type="caution">
    <text evidence="1">The sequence shown here is derived from an EMBL/GenBank/DDBJ whole genome shotgun (WGS) entry which is preliminary data.</text>
</comment>
<dbReference type="RefSeq" id="WP_184585899.1">
    <property type="nucleotide sequence ID" value="NZ_JACHLI010000001.1"/>
</dbReference>
<dbReference type="EMBL" id="JACHLI010000001">
    <property type="protein sequence ID" value="MBB4861645.1"/>
    <property type="molecule type" value="Genomic_DNA"/>
</dbReference>
<organism evidence="1 2">
    <name type="scientific">Pseudomonas nitroreducens</name>
    <dbReference type="NCBI Taxonomy" id="46680"/>
    <lineage>
        <taxon>Bacteria</taxon>
        <taxon>Pseudomonadati</taxon>
        <taxon>Pseudomonadota</taxon>
        <taxon>Gammaproteobacteria</taxon>
        <taxon>Pseudomonadales</taxon>
        <taxon>Pseudomonadaceae</taxon>
        <taxon>Pseudomonas</taxon>
    </lineage>
</organism>
<evidence type="ECO:0000313" key="1">
    <source>
        <dbReference type="EMBL" id="MBB4861645.1"/>
    </source>
</evidence>
<protein>
    <submittedName>
        <fullName evidence="1">Uncharacterized protein</fullName>
    </submittedName>
</protein>
<dbReference type="Proteomes" id="UP000566995">
    <property type="component" value="Unassembled WGS sequence"/>
</dbReference>
<proteinExistence type="predicted"/>
<accession>A0A7W7KFQ4</accession>
<evidence type="ECO:0000313" key="2">
    <source>
        <dbReference type="Proteomes" id="UP000566995"/>
    </source>
</evidence>